<reference evidence="16" key="2">
    <citation type="submission" date="2020-05" db="UniProtKB">
        <authorList>
            <consortium name="EnsemblMetazoa"/>
        </authorList>
    </citation>
    <scope>IDENTIFICATION</scope>
    <source>
        <strain evidence="16">wikel</strain>
    </source>
</reference>
<dbReference type="GO" id="GO:0005789">
    <property type="term" value="C:endoplasmic reticulum membrane"/>
    <property type="evidence" value="ECO:0007669"/>
    <property type="project" value="UniProtKB-SubCell"/>
</dbReference>
<evidence type="ECO:0000313" key="16">
    <source>
        <dbReference type="EnsemblMetazoa" id="ISCW006358-PA"/>
    </source>
</evidence>
<evidence type="ECO:0000256" key="5">
    <source>
        <dbReference type="ARBA" id="ARBA00022617"/>
    </source>
</evidence>
<evidence type="ECO:0000256" key="6">
    <source>
        <dbReference type="ARBA" id="ARBA00022723"/>
    </source>
</evidence>
<comment type="cofactor">
    <cofactor evidence="1 13">
        <name>heme</name>
        <dbReference type="ChEBI" id="CHEBI:30413"/>
    </cofactor>
</comment>
<dbReference type="VEuPathDB" id="VectorBase:ISCI006358"/>
<dbReference type="EMBL" id="ABJB010861065">
    <property type="status" value="NOT_ANNOTATED_CDS"/>
    <property type="molecule type" value="Genomic_DNA"/>
</dbReference>
<dbReference type="EMBL" id="ABJB010498767">
    <property type="status" value="NOT_ANNOTATED_CDS"/>
    <property type="molecule type" value="Genomic_DNA"/>
</dbReference>
<dbReference type="PRINTS" id="PR00463">
    <property type="entry name" value="EP450I"/>
</dbReference>
<dbReference type="PROSITE" id="PS00086">
    <property type="entry name" value="CYTOCHROME_P450"/>
    <property type="match status" value="1"/>
</dbReference>
<dbReference type="EMBL" id="ABJB010172793">
    <property type="status" value="NOT_ANNOTATED_CDS"/>
    <property type="molecule type" value="Genomic_DNA"/>
</dbReference>
<accession>A0A1S4KZ05</accession>
<keyword evidence="11 14" id="KW-0503">Monooxygenase</keyword>
<feature type="binding site" description="axial binding residue" evidence="13">
    <location>
        <position position="215"/>
    </location>
    <ligand>
        <name>heme</name>
        <dbReference type="ChEBI" id="CHEBI:30413"/>
    </ligand>
    <ligandPart>
        <name>Fe</name>
        <dbReference type="ChEBI" id="CHEBI:18248"/>
    </ligandPart>
</feature>
<evidence type="ECO:0000256" key="8">
    <source>
        <dbReference type="ARBA" id="ARBA00022848"/>
    </source>
</evidence>
<evidence type="ECO:0000256" key="11">
    <source>
        <dbReference type="ARBA" id="ARBA00023033"/>
    </source>
</evidence>
<keyword evidence="7" id="KW-0256">Endoplasmic reticulum</keyword>
<dbReference type="InterPro" id="IPR002401">
    <property type="entry name" value="Cyt_P450_E_grp-I"/>
</dbReference>
<dbReference type="PANTHER" id="PTHR24292:SF102">
    <property type="entry name" value="CYTOCHROME P450 FAMILY-RELATED"/>
    <property type="match status" value="1"/>
</dbReference>
<dbReference type="GO" id="GO:0016705">
    <property type="term" value="F:oxidoreductase activity, acting on paired donors, with incorporation or reduction of molecular oxygen"/>
    <property type="evidence" value="ECO:0007669"/>
    <property type="project" value="InterPro"/>
</dbReference>
<dbReference type="InParanoid" id="A0A1S4KZ05"/>
<comment type="similarity">
    <text evidence="4 14">Belongs to the cytochrome P450 family.</text>
</comment>
<evidence type="ECO:0000256" key="1">
    <source>
        <dbReference type="ARBA" id="ARBA00001971"/>
    </source>
</evidence>
<evidence type="ECO:0000256" key="12">
    <source>
        <dbReference type="ARBA" id="ARBA00023136"/>
    </source>
</evidence>
<evidence type="ECO:0000256" key="3">
    <source>
        <dbReference type="ARBA" id="ARBA00004406"/>
    </source>
</evidence>
<feature type="compositionally biased region" description="Polar residues" evidence="15">
    <location>
        <begin position="1"/>
        <end position="19"/>
    </location>
</feature>
<evidence type="ECO:0000256" key="15">
    <source>
        <dbReference type="SAM" id="MobiDB-lite"/>
    </source>
</evidence>
<keyword evidence="12" id="KW-0472">Membrane</keyword>
<dbReference type="InterPro" id="IPR050476">
    <property type="entry name" value="Insect_CytP450_Detox"/>
</dbReference>
<keyword evidence="10 13" id="KW-0408">Iron</keyword>
<evidence type="ECO:0000256" key="7">
    <source>
        <dbReference type="ARBA" id="ARBA00022824"/>
    </source>
</evidence>
<keyword evidence="17" id="KW-1185">Reference proteome</keyword>
<dbReference type="Gene3D" id="1.10.630.10">
    <property type="entry name" value="Cytochrome P450"/>
    <property type="match status" value="1"/>
</dbReference>
<reference evidence="17" key="1">
    <citation type="submission" date="2008-03" db="EMBL/GenBank/DDBJ databases">
        <title>Annotation of Ixodes scapularis.</title>
        <authorList>
            <consortium name="Ixodes scapularis Genome Project Consortium"/>
            <person name="Caler E."/>
            <person name="Hannick L.I."/>
            <person name="Bidwell S."/>
            <person name="Joardar V."/>
            <person name="Thiagarajan M."/>
            <person name="Amedeo P."/>
            <person name="Galinsky K.J."/>
            <person name="Schobel S."/>
            <person name="Inman J."/>
            <person name="Hostetler J."/>
            <person name="Miller J."/>
            <person name="Hammond M."/>
            <person name="Megy K."/>
            <person name="Lawson D."/>
            <person name="Kodira C."/>
            <person name="Sutton G."/>
            <person name="Meyer J."/>
            <person name="Hill C.A."/>
            <person name="Birren B."/>
            <person name="Nene V."/>
            <person name="Collins F."/>
            <person name="Alarcon-Chaidez F."/>
            <person name="Wikel S."/>
            <person name="Strausberg R."/>
        </authorList>
    </citation>
    <scope>NUCLEOTIDE SEQUENCE [LARGE SCALE GENOMIC DNA]</scope>
    <source>
        <strain evidence="17">Wikel</strain>
    </source>
</reference>
<protein>
    <submittedName>
        <fullName evidence="16">Uncharacterized protein</fullName>
    </submittedName>
</protein>
<organism evidence="16 17">
    <name type="scientific">Ixodes scapularis</name>
    <name type="common">Black-legged tick</name>
    <name type="synonym">Deer tick</name>
    <dbReference type="NCBI Taxonomy" id="6945"/>
    <lineage>
        <taxon>Eukaryota</taxon>
        <taxon>Metazoa</taxon>
        <taxon>Ecdysozoa</taxon>
        <taxon>Arthropoda</taxon>
        <taxon>Chelicerata</taxon>
        <taxon>Arachnida</taxon>
        <taxon>Acari</taxon>
        <taxon>Parasitiformes</taxon>
        <taxon>Ixodida</taxon>
        <taxon>Ixodoidea</taxon>
        <taxon>Ixodidae</taxon>
        <taxon>Ixodinae</taxon>
        <taxon>Ixodes</taxon>
    </lineage>
</organism>
<feature type="compositionally biased region" description="Basic and acidic residues" evidence="15">
    <location>
        <begin position="20"/>
        <end position="35"/>
    </location>
</feature>
<name>A0A1S4KZ05_IXOSC</name>
<keyword evidence="8" id="KW-0492">Microsome</keyword>
<keyword evidence="5 13" id="KW-0349">Heme</keyword>
<sequence length="254" mass="28667">MPVRSQPVTERTLKTSSSSDKWRQSTSDTRDDGTRCRVVPRSGCRTTETGVSRGSASHWPSDGEMVDFDRRYGRRVEQLSHGAAVGCCSLAGMAADGETRAMQKPGLATLRCEVAREKIPKPRSQEKDPEHLWPLRPRNGWTARRREEQRQNELDVGCVKIPEGVSIIIPTYLLHHDPELWQDPTSFNPERFCPEHFEHEDAGAFQPFGAGPRNCFAMAFSKNVIMLLTAKVIAKYRLVLTQSDHEVSFALFRS</sequence>
<dbReference type="EnsemblMetazoa" id="ISCW006358-RA">
    <property type="protein sequence ID" value="ISCW006358-PA"/>
    <property type="gene ID" value="ISCW006358"/>
</dbReference>
<dbReference type="PANTHER" id="PTHR24292">
    <property type="entry name" value="CYTOCHROME P450"/>
    <property type="match status" value="1"/>
</dbReference>
<evidence type="ECO:0000256" key="4">
    <source>
        <dbReference type="ARBA" id="ARBA00010617"/>
    </source>
</evidence>
<dbReference type="SUPFAM" id="SSF48264">
    <property type="entry name" value="Cytochrome P450"/>
    <property type="match status" value="1"/>
</dbReference>
<dbReference type="GO" id="GO:0005506">
    <property type="term" value="F:iron ion binding"/>
    <property type="evidence" value="ECO:0007669"/>
    <property type="project" value="InterPro"/>
</dbReference>
<dbReference type="InterPro" id="IPR036396">
    <property type="entry name" value="Cyt_P450_sf"/>
</dbReference>
<evidence type="ECO:0000256" key="2">
    <source>
        <dbReference type="ARBA" id="ARBA00004174"/>
    </source>
</evidence>
<dbReference type="InterPro" id="IPR017972">
    <property type="entry name" value="Cyt_P450_CS"/>
</dbReference>
<comment type="subcellular location">
    <subcellularLocation>
        <location evidence="3">Endoplasmic reticulum membrane</location>
        <topology evidence="3">Peripheral membrane protein</topology>
    </subcellularLocation>
    <subcellularLocation>
        <location evidence="2">Microsome membrane</location>
        <topology evidence="2">Peripheral membrane protein</topology>
    </subcellularLocation>
</comment>
<dbReference type="Proteomes" id="UP000001555">
    <property type="component" value="Unassembled WGS sequence"/>
</dbReference>
<evidence type="ECO:0000256" key="13">
    <source>
        <dbReference type="PIRSR" id="PIRSR602401-1"/>
    </source>
</evidence>
<dbReference type="AlphaFoldDB" id="A0A1S4KZ05"/>
<evidence type="ECO:0000313" key="17">
    <source>
        <dbReference type="Proteomes" id="UP000001555"/>
    </source>
</evidence>
<evidence type="ECO:0000256" key="10">
    <source>
        <dbReference type="ARBA" id="ARBA00023004"/>
    </source>
</evidence>
<proteinExistence type="inferred from homology"/>
<keyword evidence="6 13" id="KW-0479">Metal-binding</keyword>
<dbReference type="VEuPathDB" id="VectorBase:ISCW006358"/>
<dbReference type="Pfam" id="PF00067">
    <property type="entry name" value="p450"/>
    <property type="match status" value="1"/>
</dbReference>
<feature type="region of interest" description="Disordered" evidence="15">
    <location>
        <begin position="1"/>
        <end position="36"/>
    </location>
</feature>
<dbReference type="InterPro" id="IPR001128">
    <property type="entry name" value="Cyt_P450"/>
</dbReference>
<evidence type="ECO:0000256" key="14">
    <source>
        <dbReference type="RuleBase" id="RU000461"/>
    </source>
</evidence>
<dbReference type="GO" id="GO:0020037">
    <property type="term" value="F:heme binding"/>
    <property type="evidence" value="ECO:0007669"/>
    <property type="project" value="InterPro"/>
</dbReference>
<dbReference type="GO" id="GO:0004497">
    <property type="term" value="F:monooxygenase activity"/>
    <property type="evidence" value="ECO:0007669"/>
    <property type="project" value="UniProtKB-KW"/>
</dbReference>
<keyword evidence="9 14" id="KW-0560">Oxidoreductase</keyword>
<evidence type="ECO:0000256" key="9">
    <source>
        <dbReference type="ARBA" id="ARBA00023002"/>
    </source>
</evidence>